<dbReference type="VEuPathDB" id="TriTrypDB:C3747_54g172"/>
<dbReference type="VEuPathDB" id="TriTrypDB:TcCLB.506825.130"/>
<dbReference type="GO" id="GO:0031390">
    <property type="term" value="C:Ctf18 RFC-like complex"/>
    <property type="evidence" value="ECO:0007669"/>
    <property type="project" value="InterPro"/>
</dbReference>
<name>A0A2V2VBC6_TRYCR</name>
<evidence type="ECO:0000313" key="2">
    <source>
        <dbReference type="EMBL" id="PWU93649.1"/>
    </source>
</evidence>
<sequence length="198" mass="21838">MIRVVAPTEGVLQEMLLLELQGKVSIPPKLVREASEKQQKQGFFSGVKQPRDAEELLAQAEVSDGALGQETVVEVPLGHIDDDPRNKKRCSLRIGTLLVEGSRGQFGEPLLVLRQRKSQPCQQPQHGARKSPLSSSPSLLSPQCCLLQEWLAEHPEEMTLDAASASVDTNEVPTKTYELVGIVERYVHLNSKPLRTSL</sequence>
<dbReference type="VEuPathDB" id="TriTrypDB:TcCLB.508175.30"/>
<dbReference type="VEuPathDB" id="TriTrypDB:BCY84_16460"/>
<feature type="region of interest" description="Disordered" evidence="1">
    <location>
        <begin position="117"/>
        <end position="137"/>
    </location>
</feature>
<dbReference type="InterPro" id="IPR018607">
    <property type="entry name" value="Ctf8"/>
</dbReference>
<organism evidence="2 3">
    <name type="scientific">Trypanosoma cruzi</name>
    <dbReference type="NCBI Taxonomy" id="5693"/>
    <lineage>
        <taxon>Eukaryota</taxon>
        <taxon>Discoba</taxon>
        <taxon>Euglenozoa</taxon>
        <taxon>Kinetoplastea</taxon>
        <taxon>Metakinetoplastina</taxon>
        <taxon>Trypanosomatida</taxon>
        <taxon>Trypanosomatidae</taxon>
        <taxon>Trypanosoma</taxon>
        <taxon>Schizotrypanum</taxon>
    </lineage>
</organism>
<dbReference type="VEuPathDB" id="TriTrypDB:TcBrA4_0088150"/>
<gene>
    <name evidence="2" type="ORF">C4B63_30g203</name>
</gene>
<dbReference type="GO" id="GO:0007064">
    <property type="term" value="P:mitotic sister chromatid cohesion"/>
    <property type="evidence" value="ECO:0007669"/>
    <property type="project" value="InterPro"/>
</dbReference>
<evidence type="ECO:0000256" key="1">
    <source>
        <dbReference type="SAM" id="MobiDB-lite"/>
    </source>
</evidence>
<proteinExistence type="predicted"/>
<dbReference type="OrthoDB" id="267952at2759"/>
<dbReference type="VEuPathDB" id="TriTrypDB:TcG_01616"/>
<dbReference type="EMBL" id="PRFA01000030">
    <property type="protein sequence ID" value="PWU93649.1"/>
    <property type="molecule type" value="Genomic_DNA"/>
</dbReference>
<dbReference type="VEuPathDB" id="TriTrypDB:TcCL_NonESM04905"/>
<evidence type="ECO:0000313" key="3">
    <source>
        <dbReference type="Proteomes" id="UP000246121"/>
    </source>
</evidence>
<dbReference type="VEuPathDB" id="TriTrypDB:TcYC6_0046000"/>
<comment type="caution">
    <text evidence="2">The sequence shown here is derived from an EMBL/GenBank/DDBJ whole genome shotgun (WGS) entry which is preliminary data.</text>
</comment>
<dbReference type="VEuPathDB" id="TriTrypDB:TCDM_14129"/>
<protein>
    <submittedName>
        <fullName evidence="2">Uncharacterized protein</fullName>
    </submittedName>
</protein>
<dbReference type="Proteomes" id="UP000246121">
    <property type="component" value="Unassembled WGS sequence"/>
</dbReference>
<dbReference type="Pfam" id="PF09696">
    <property type="entry name" value="Ctf8"/>
    <property type="match status" value="1"/>
</dbReference>
<dbReference type="AlphaFoldDB" id="A0A2V2VBC6"/>
<reference evidence="2 3" key="1">
    <citation type="journal article" date="2018" name="Microb. Genom.">
        <title>Expanding an expanded genome: long-read sequencing of Trypanosoma cruzi.</title>
        <authorList>
            <person name="Berna L."/>
            <person name="Rodriguez M."/>
            <person name="Chiribao M.L."/>
            <person name="Parodi-Talice A."/>
            <person name="Pita S."/>
            <person name="Rijo G."/>
            <person name="Alvarez-Valin F."/>
            <person name="Robello C."/>
        </authorList>
    </citation>
    <scope>NUCLEOTIDE SEQUENCE [LARGE SCALE GENOMIC DNA]</scope>
    <source>
        <strain evidence="2 3">Dm28c</strain>
    </source>
</reference>
<dbReference type="VEuPathDB" id="TriTrypDB:C4B63_30g203"/>
<accession>A0A2V2VBC6</accession>